<dbReference type="InterPro" id="IPR000847">
    <property type="entry name" value="LysR_HTH_N"/>
</dbReference>
<dbReference type="InterPro" id="IPR036390">
    <property type="entry name" value="WH_DNA-bd_sf"/>
</dbReference>
<dbReference type="Pfam" id="PF00126">
    <property type="entry name" value="HTH_1"/>
    <property type="match status" value="1"/>
</dbReference>
<dbReference type="EMBL" id="JAVGVR010000001">
    <property type="protein sequence ID" value="MDQ6596314.1"/>
    <property type="molecule type" value="Genomic_DNA"/>
</dbReference>
<accession>A0A4R5VKA7</accession>
<keyword evidence="2" id="KW-0805">Transcription regulation</keyword>
<dbReference type="Proteomes" id="UP001178888">
    <property type="component" value="Unassembled WGS sequence"/>
</dbReference>
<dbReference type="AlphaFoldDB" id="A0A4R5VKA7"/>
<feature type="domain" description="HTH lysR-type" evidence="5">
    <location>
        <begin position="1"/>
        <end position="58"/>
    </location>
</feature>
<keyword evidence="9" id="KW-1185">Reference proteome</keyword>
<reference evidence="6" key="2">
    <citation type="submission" date="2023-08" db="EMBL/GenBank/DDBJ databases">
        <title>Nitrogen cycling bacteria in agricultural field soils.</title>
        <authorList>
            <person name="Jang J."/>
        </authorList>
    </citation>
    <scope>NUCLEOTIDE SEQUENCE</scope>
    <source>
        <strain evidence="6">PS3-36</strain>
    </source>
</reference>
<evidence type="ECO:0000313" key="7">
    <source>
        <dbReference type="EMBL" id="TDK58371.1"/>
    </source>
</evidence>
<dbReference type="PANTHER" id="PTHR30346:SF0">
    <property type="entry name" value="HCA OPERON TRANSCRIPTIONAL ACTIVATOR HCAR"/>
    <property type="match status" value="1"/>
</dbReference>
<gene>
    <name evidence="7" type="ORF">E2K98_23350</name>
    <name evidence="6" type="ORF">RCG21_07970</name>
</gene>
<dbReference type="GO" id="GO:0032993">
    <property type="term" value="C:protein-DNA complex"/>
    <property type="evidence" value="ECO:0007669"/>
    <property type="project" value="TreeGrafter"/>
</dbReference>
<protein>
    <submittedName>
        <fullName evidence="7">LysR family transcriptional regulator</fullName>
    </submittedName>
</protein>
<organism evidence="7 8">
    <name type="scientific">Bacillus salipaludis</name>
    <dbReference type="NCBI Taxonomy" id="2547811"/>
    <lineage>
        <taxon>Bacteria</taxon>
        <taxon>Bacillati</taxon>
        <taxon>Bacillota</taxon>
        <taxon>Bacilli</taxon>
        <taxon>Bacillales</taxon>
        <taxon>Bacillaceae</taxon>
        <taxon>Bacillus</taxon>
    </lineage>
</organism>
<dbReference type="PRINTS" id="PR00039">
    <property type="entry name" value="HTHLYSR"/>
</dbReference>
<dbReference type="GO" id="GO:0003677">
    <property type="term" value="F:DNA binding"/>
    <property type="evidence" value="ECO:0007669"/>
    <property type="project" value="UniProtKB-KW"/>
</dbReference>
<dbReference type="PROSITE" id="PS50931">
    <property type="entry name" value="HTH_LYSR"/>
    <property type="match status" value="1"/>
</dbReference>
<sequence length="82" mass="9033">MSPQQLRYIVKIAKHNSISQAASALFVTQPSISKAVRELENELGITILDRTNKGVAFTKEGTELLFYAKKSSRTNGVCCPSF</sequence>
<dbReference type="FunFam" id="1.10.10.10:FF:000001">
    <property type="entry name" value="LysR family transcriptional regulator"/>
    <property type="match status" value="1"/>
</dbReference>
<dbReference type="EMBL" id="SMYO01000014">
    <property type="protein sequence ID" value="TDK58371.1"/>
    <property type="molecule type" value="Genomic_DNA"/>
</dbReference>
<evidence type="ECO:0000256" key="1">
    <source>
        <dbReference type="ARBA" id="ARBA00009437"/>
    </source>
</evidence>
<dbReference type="SUPFAM" id="SSF46785">
    <property type="entry name" value="Winged helix' DNA-binding domain"/>
    <property type="match status" value="1"/>
</dbReference>
<evidence type="ECO:0000256" key="3">
    <source>
        <dbReference type="ARBA" id="ARBA00023125"/>
    </source>
</evidence>
<dbReference type="GO" id="GO:0003700">
    <property type="term" value="F:DNA-binding transcription factor activity"/>
    <property type="evidence" value="ECO:0007669"/>
    <property type="project" value="InterPro"/>
</dbReference>
<reference evidence="7 8" key="1">
    <citation type="submission" date="2019-03" db="EMBL/GenBank/DDBJ databases">
        <title>Bacillus niacini sp. nov. a Nicotinate-Metabolizing Mesophile Isolated from Soil.</title>
        <authorList>
            <person name="Zhang G."/>
        </authorList>
    </citation>
    <scope>NUCLEOTIDE SEQUENCE [LARGE SCALE GENOMIC DNA]</scope>
    <source>
        <strain evidence="7 8">WN066</strain>
    </source>
</reference>
<evidence type="ECO:0000313" key="6">
    <source>
        <dbReference type="EMBL" id="MDQ6596314.1"/>
    </source>
</evidence>
<dbReference type="Proteomes" id="UP000295132">
    <property type="component" value="Unassembled WGS sequence"/>
</dbReference>
<keyword evidence="4" id="KW-0804">Transcription</keyword>
<evidence type="ECO:0000256" key="2">
    <source>
        <dbReference type="ARBA" id="ARBA00023015"/>
    </source>
</evidence>
<evidence type="ECO:0000259" key="5">
    <source>
        <dbReference type="PROSITE" id="PS50931"/>
    </source>
</evidence>
<proteinExistence type="inferred from homology"/>
<name>A0A4R5VKA7_9BACI</name>
<comment type="similarity">
    <text evidence="1">Belongs to the LysR transcriptional regulatory family.</text>
</comment>
<comment type="caution">
    <text evidence="7">The sequence shown here is derived from an EMBL/GenBank/DDBJ whole genome shotgun (WGS) entry which is preliminary data.</text>
</comment>
<evidence type="ECO:0000256" key="4">
    <source>
        <dbReference type="ARBA" id="ARBA00023163"/>
    </source>
</evidence>
<keyword evidence="3" id="KW-0238">DNA-binding</keyword>
<dbReference type="InterPro" id="IPR036388">
    <property type="entry name" value="WH-like_DNA-bd_sf"/>
</dbReference>
<dbReference type="PANTHER" id="PTHR30346">
    <property type="entry name" value="TRANSCRIPTIONAL DUAL REGULATOR HCAR-RELATED"/>
    <property type="match status" value="1"/>
</dbReference>
<dbReference type="RefSeq" id="WP_133338480.1">
    <property type="nucleotide sequence ID" value="NZ_JAVGVR010000001.1"/>
</dbReference>
<dbReference type="Gene3D" id="1.10.10.10">
    <property type="entry name" value="Winged helix-like DNA-binding domain superfamily/Winged helix DNA-binding domain"/>
    <property type="match status" value="1"/>
</dbReference>
<evidence type="ECO:0000313" key="8">
    <source>
        <dbReference type="Proteomes" id="UP000295132"/>
    </source>
</evidence>
<evidence type="ECO:0000313" key="9">
    <source>
        <dbReference type="Proteomes" id="UP001178888"/>
    </source>
</evidence>